<keyword evidence="5" id="KW-0862">Zinc</keyword>
<evidence type="ECO:0000313" key="10">
    <source>
        <dbReference type="Proteomes" id="UP001595660"/>
    </source>
</evidence>
<reference evidence="9 10" key="1">
    <citation type="journal article" date="2019" name="Int. J. Syst. Evol. Microbiol.">
        <title>The Global Catalogue of Microorganisms (GCM) 10K type strain sequencing project: providing services to taxonomists for standard genome sequencing and annotation.</title>
        <authorList>
            <consortium name="The Broad Institute Genomics Platform"/>
            <consortium name="The Broad Institute Genome Sequencing Center for Infectious Disease"/>
            <person name="Wu L."/>
            <person name="Ma J."/>
        </authorList>
    </citation>
    <scope>NUCLEOTIDE SEQUENCE [LARGE SCALE GENOMIC DNA]</scope>
    <source>
        <strain evidence="9 10">CGMCC 1.12562</strain>
    </source>
</reference>
<name>A0ABD5NDS6_9EURY</name>
<keyword evidence="10" id="KW-1185">Reference proteome</keyword>
<protein>
    <submittedName>
        <fullName evidence="9">Oligoendopeptidase F</fullName>
    </submittedName>
</protein>
<evidence type="ECO:0000259" key="7">
    <source>
        <dbReference type="Pfam" id="PF01432"/>
    </source>
</evidence>
<evidence type="ECO:0000256" key="5">
    <source>
        <dbReference type="ARBA" id="ARBA00022833"/>
    </source>
</evidence>
<evidence type="ECO:0000256" key="1">
    <source>
        <dbReference type="ARBA" id="ARBA00001947"/>
    </source>
</evidence>
<evidence type="ECO:0000313" key="9">
    <source>
        <dbReference type="EMBL" id="MFC3477460.1"/>
    </source>
</evidence>
<dbReference type="Pfam" id="PF01432">
    <property type="entry name" value="Peptidase_M3"/>
    <property type="match status" value="1"/>
</dbReference>
<dbReference type="GO" id="GO:0006508">
    <property type="term" value="P:proteolysis"/>
    <property type="evidence" value="ECO:0007669"/>
    <property type="project" value="UniProtKB-KW"/>
</dbReference>
<dbReference type="CDD" id="cd09608">
    <property type="entry name" value="M3B_PepF"/>
    <property type="match status" value="1"/>
</dbReference>
<dbReference type="PANTHER" id="PTHR11804:SF84">
    <property type="entry name" value="SACCHAROLYSIN"/>
    <property type="match status" value="1"/>
</dbReference>
<dbReference type="InterPro" id="IPR042088">
    <property type="entry name" value="OligoPept_F_C"/>
</dbReference>
<evidence type="ECO:0000256" key="2">
    <source>
        <dbReference type="ARBA" id="ARBA00022670"/>
    </source>
</evidence>
<dbReference type="InterPro" id="IPR045090">
    <property type="entry name" value="Pept_M3A_M3B"/>
</dbReference>
<evidence type="ECO:0000259" key="8">
    <source>
        <dbReference type="Pfam" id="PF08439"/>
    </source>
</evidence>
<dbReference type="InterPro" id="IPR013647">
    <property type="entry name" value="OligopepF_N_dom"/>
</dbReference>
<evidence type="ECO:0000256" key="4">
    <source>
        <dbReference type="ARBA" id="ARBA00022801"/>
    </source>
</evidence>
<dbReference type="Gene3D" id="1.20.140.70">
    <property type="entry name" value="Oligopeptidase f, N-terminal domain"/>
    <property type="match status" value="1"/>
</dbReference>
<dbReference type="EMBL" id="JBHRWN010000002">
    <property type="protein sequence ID" value="MFC3477460.1"/>
    <property type="molecule type" value="Genomic_DNA"/>
</dbReference>
<organism evidence="9 10">
    <name type="scientific">Halobacterium litoreum</name>
    <dbReference type="NCBI Taxonomy" id="2039234"/>
    <lineage>
        <taxon>Archaea</taxon>
        <taxon>Methanobacteriati</taxon>
        <taxon>Methanobacteriota</taxon>
        <taxon>Stenosarchaea group</taxon>
        <taxon>Halobacteria</taxon>
        <taxon>Halobacteriales</taxon>
        <taxon>Halobacteriaceae</taxon>
        <taxon>Halobacterium</taxon>
    </lineage>
</organism>
<dbReference type="AlphaFoldDB" id="A0ABD5NDS6"/>
<dbReference type="Proteomes" id="UP001595660">
    <property type="component" value="Unassembled WGS sequence"/>
</dbReference>
<proteinExistence type="predicted"/>
<evidence type="ECO:0000256" key="6">
    <source>
        <dbReference type="ARBA" id="ARBA00023049"/>
    </source>
</evidence>
<dbReference type="Pfam" id="PF08439">
    <property type="entry name" value="Peptidase_M3_N"/>
    <property type="match status" value="1"/>
</dbReference>
<feature type="domain" description="Oligopeptidase F N-terminal" evidence="8">
    <location>
        <begin position="114"/>
        <end position="183"/>
    </location>
</feature>
<dbReference type="Gene3D" id="1.10.1370.20">
    <property type="entry name" value="Oligoendopeptidase f, C-terminal domain"/>
    <property type="match status" value="1"/>
</dbReference>
<dbReference type="GO" id="GO:0046872">
    <property type="term" value="F:metal ion binding"/>
    <property type="evidence" value="ECO:0007669"/>
    <property type="project" value="UniProtKB-KW"/>
</dbReference>
<comment type="cofactor">
    <cofactor evidence="1">
        <name>Zn(2+)</name>
        <dbReference type="ChEBI" id="CHEBI:29105"/>
    </cofactor>
</comment>
<comment type="caution">
    <text evidence="9">The sequence shown here is derived from an EMBL/GenBank/DDBJ whole genome shotgun (WGS) entry which is preliminary data.</text>
</comment>
<keyword evidence="2" id="KW-0645">Protease</keyword>
<dbReference type="InterPro" id="IPR004438">
    <property type="entry name" value="Peptidase_M3B"/>
</dbReference>
<sequence>MSSVPERDDLDDDYKWDLESIYATDEDWEAAFDDLQSKLDDLEAYEGRLTEDGDTLLEALELRDDIYRQAEKVSSYARMRSDEDTRDQEYQALRARGASLMADVSSATSYFDPELQDCTREELQSMVESTEGLEEYEHYFDDVLRMKPHTRSAEVEELLSDLSEVFGAPSDAYNMLTDADLEFPTVEKPDGDAVEISQANLTKLLKHQDREFRETVHEEFYETIGDVRNTIGSTMKSQMKKDVKLAEARNYDTAREAALDGSNIPTDVYDNLVDTVDDNLDKLHRHADLKREALGVDELKMWDLYMPIVDSESPEVTYDEAKEHVVEAVAPLGEDYQDRVREGLESNWVDVYENRGKRSGAYSGGTYDTQPFILMNYQDDISSMFTLAHELGHSLHSQYTSDEQPYVYSQYEIFVAEVASTVNEALLVNHLLDTVEDEHFRRHILNEYLERFRSTLYRQTLFADVEQRLHELTEEGEALTPDRIDEVYGERKRAYYEPADVDEHITREWMRIPHFYYNFYVFQYSTGISAAVALVQDILEEGQPAADRYLEFLERGSSEYPLELLRHAGVDMSTSEPIERALSVYDDYLGEAEDLV</sequence>
<gene>
    <name evidence="9" type="primary">pepF</name>
    <name evidence="9" type="ORF">ACFOKC_06950</name>
</gene>
<evidence type="ECO:0000256" key="3">
    <source>
        <dbReference type="ARBA" id="ARBA00022723"/>
    </source>
</evidence>
<dbReference type="InterPro" id="IPR001567">
    <property type="entry name" value="Pept_M3A_M3B_dom"/>
</dbReference>
<dbReference type="NCBIfam" id="TIGR00181">
    <property type="entry name" value="pepF"/>
    <property type="match status" value="1"/>
</dbReference>
<feature type="domain" description="Peptidase M3A/M3B catalytic" evidence="7">
    <location>
        <begin position="204"/>
        <end position="582"/>
    </location>
</feature>
<dbReference type="SUPFAM" id="SSF55486">
    <property type="entry name" value="Metalloproteases ('zincins'), catalytic domain"/>
    <property type="match status" value="1"/>
</dbReference>
<dbReference type="Gene3D" id="1.10.287.830">
    <property type="entry name" value="putative peptidase helix hairpin domain like"/>
    <property type="match status" value="1"/>
</dbReference>
<dbReference type="RefSeq" id="WP_232571414.1">
    <property type="nucleotide sequence ID" value="NZ_CP089466.1"/>
</dbReference>
<keyword evidence="3" id="KW-0479">Metal-binding</keyword>
<keyword evidence="6" id="KW-0482">Metalloprotease</keyword>
<dbReference type="GO" id="GO:0008237">
    <property type="term" value="F:metallopeptidase activity"/>
    <property type="evidence" value="ECO:0007669"/>
    <property type="project" value="UniProtKB-KW"/>
</dbReference>
<dbReference type="GeneID" id="69116612"/>
<keyword evidence="4" id="KW-0378">Hydrolase</keyword>
<dbReference type="PANTHER" id="PTHR11804">
    <property type="entry name" value="PROTEASE M3 THIMET OLIGOPEPTIDASE-RELATED"/>
    <property type="match status" value="1"/>
</dbReference>
<accession>A0ABD5NDS6</accession>